<dbReference type="InterPro" id="IPR019787">
    <property type="entry name" value="Znf_PHD-finger"/>
</dbReference>
<feature type="compositionally biased region" description="Acidic residues" evidence="5">
    <location>
        <begin position="465"/>
        <end position="476"/>
    </location>
</feature>
<protein>
    <submittedName>
        <fullName evidence="8">PHD finger protein 12</fullName>
    </submittedName>
</protein>
<dbReference type="SUPFAM" id="SSF57903">
    <property type="entry name" value="FYVE/PHD zinc finger"/>
    <property type="match status" value="2"/>
</dbReference>
<dbReference type="GO" id="GO:0008270">
    <property type="term" value="F:zinc ion binding"/>
    <property type="evidence" value="ECO:0007669"/>
    <property type="project" value="UniProtKB-KW"/>
</dbReference>
<dbReference type="InterPro" id="IPR019786">
    <property type="entry name" value="Zinc_finger_PHD-type_CS"/>
</dbReference>
<evidence type="ECO:0000256" key="1">
    <source>
        <dbReference type="ARBA" id="ARBA00022723"/>
    </source>
</evidence>
<evidence type="ECO:0000256" key="4">
    <source>
        <dbReference type="PROSITE-ProRule" id="PRU00146"/>
    </source>
</evidence>
<dbReference type="CDD" id="cd15533">
    <property type="entry name" value="PHD1_PHF12"/>
    <property type="match status" value="1"/>
</dbReference>
<evidence type="ECO:0000313" key="9">
    <source>
        <dbReference type="Proteomes" id="UP001174909"/>
    </source>
</evidence>
<dbReference type="PROSITE" id="PS50006">
    <property type="entry name" value="FHA_DOMAIN"/>
    <property type="match status" value="1"/>
</dbReference>
<dbReference type="SMART" id="SM00249">
    <property type="entry name" value="PHD"/>
    <property type="match status" value="2"/>
</dbReference>
<dbReference type="PROSITE" id="PS01359">
    <property type="entry name" value="ZF_PHD_1"/>
    <property type="match status" value="1"/>
</dbReference>
<evidence type="ECO:0000259" key="6">
    <source>
        <dbReference type="PROSITE" id="PS50006"/>
    </source>
</evidence>
<organism evidence="8 9">
    <name type="scientific">Geodia barretti</name>
    <name type="common">Barrett's horny sponge</name>
    <dbReference type="NCBI Taxonomy" id="519541"/>
    <lineage>
        <taxon>Eukaryota</taxon>
        <taxon>Metazoa</taxon>
        <taxon>Porifera</taxon>
        <taxon>Demospongiae</taxon>
        <taxon>Heteroscleromorpha</taxon>
        <taxon>Tetractinellida</taxon>
        <taxon>Astrophorina</taxon>
        <taxon>Geodiidae</taxon>
        <taxon>Geodia</taxon>
    </lineage>
</organism>
<dbReference type="PROSITE" id="PS50016">
    <property type="entry name" value="ZF_PHD_2"/>
    <property type="match status" value="1"/>
</dbReference>
<dbReference type="InterPro" id="IPR008984">
    <property type="entry name" value="SMAD_FHA_dom_sf"/>
</dbReference>
<proteinExistence type="predicted"/>
<dbReference type="SUPFAM" id="SSF49879">
    <property type="entry name" value="SMAD/FHA domain"/>
    <property type="match status" value="1"/>
</dbReference>
<reference evidence="8" key="1">
    <citation type="submission" date="2023-03" db="EMBL/GenBank/DDBJ databases">
        <authorList>
            <person name="Steffen K."/>
            <person name="Cardenas P."/>
        </authorList>
    </citation>
    <scope>NUCLEOTIDE SEQUENCE</scope>
</reference>
<evidence type="ECO:0000256" key="5">
    <source>
        <dbReference type="SAM" id="MobiDB-lite"/>
    </source>
</evidence>
<keyword evidence="2 4" id="KW-0863">Zinc-finger</keyword>
<dbReference type="Proteomes" id="UP001174909">
    <property type="component" value="Unassembled WGS sequence"/>
</dbReference>
<dbReference type="PANTHER" id="PTHR46309:SF1">
    <property type="entry name" value="PHD FINGER PROTEIN 12"/>
    <property type="match status" value="1"/>
</dbReference>
<feature type="compositionally biased region" description="Acidic residues" evidence="5">
    <location>
        <begin position="445"/>
        <end position="459"/>
    </location>
</feature>
<dbReference type="Pfam" id="PF00628">
    <property type="entry name" value="PHD"/>
    <property type="match status" value="2"/>
</dbReference>
<evidence type="ECO:0000313" key="8">
    <source>
        <dbReference type="EMBL" id="CAI8057943.1"/>
    </source>
</evidence>
<feature type="region of interest" description="Disordered" evidence="5">
    <location>
        <begin position="419"/>
        <end position="479"/>
    </location>
</feature>
<dbReference type="EMBL" id="CASHTH010004482">
    <property type="protein sequence ID" value="CAI8057943.1"/>
    <property type="molecule type" value="Genomic_DNA"/>
</dbReference>
<keyword evidence="3" id="KW-0862">Zinc</keyword>
<dbReference type="Gene3D" id="3.30.40.10">
    <property type="entry name" value="Zinc/RING finger domain, C3HC4 (zinc finger)"/>
    <property type="match status" value="2"/>
</dbReference>
<accession>A0AA35U0L0</accession>
<evidence type="ECO:0000259" key="7">
    <source>
        <dbReference type="PROSITE" id="PS50016"/>
    </source>
</evidence>
<feature type="compositionally biased region" description="Basic and acidic residues" evidence="5">
    <location>
        <begin position="428"/>
        <end position="444"/>
    </location>
</feature>
<comment type="caution">
    <text evidence="8">The sequence shown here is derived from an EMBL/GenBank/DDBJ whole genome shotgun (WGS) entry which is preliminary data.</text>
</comment>
<evidence type="ECO:0000256" key="3">
    <source>
        <dbReference type="ARBA" id="ARBA00022833"/>
    </source>
</evidence>
<dbReference type="InterPro" id="IPR011011">
    <property type="entry name" value="Znf_FYVE_PHD"/>
</dbReference>
<sequence length="831" mass="91399">MAEQQEEGLLEKIYALVAPPQTAMTGKQKGKKARSLAAPPPSQPKHTGIENNPFCNACGDGGSLLCCDNCPASFHFYCCDPPVDPKDLPSGEWLCRSCSSVPPPHSTPPLFRPLLEQATSANPLIFRIPEELKSTELLPGLSKRKFPAPRGAKADEKYPSQKLCFACNKRVVSAQVTQCDFCPLHFHLSCVDPPLTTPPATAWMCPLHPHHSIPDFEHPRLSRRLRALEKGREEVHSTKVKLDFLSKISRIPHYKRVTRHLNRRVAQVPPAVKALYSDPFPEACETPPLTESLVSAAEVCQWWRGEEEKRRREFAAISSSSSSSLSPPSQHVDKWTRDAIVRQMNRHRVDTPPFPRHSHHANQSLHNNEAVLLAATQLLELSRRNGVTKLRDLCKPDNRRRRYLNVSSSKDEMVMKGAVNGFGDEDRDSVHEGERWAEGGRIEEDREDEGEMMEVESGENGDNGEIGEGEREEDGGEVQMKEEIKDIPLCVPDTSLLDRRLVQLLASQRLHQLFGHCHGDEKTTGAPPHEPNHSVGKGINGIHSVLFPQLAKPTPTPEDLRTAQSVLCPISGVGTAFAVHKHVTLIGTGSGVDLPLSHYGHCNYLSPRHACIFYNKETGEYELLNYSDHGSVVDGVLYSCDFSDKASVDANQSSPPDTSLTADEAREKIEIARRTLRDQAQAKRALEGALNLSRHLGKEEGGGEGSKRTTYNSSVVSIPLVLSRAKKLNAGVATGSKTPVKTEGVPEKTTPRASLSLLCPDPPANPCLCRHSPSCLVGTNRKGWEGTATLYHGSRLRFGCLQFVFSVAGRPGHTELLDSLSPLLHVPGPPT</sequence>
<dbReference type="GO" id="GO:0070822">
    <property type="term" value="C:Sin3-type complex"/>
    <property type="evidence" value="ECO:0007669"/>
    <property type="project" value="TreeGrafter"/>
</dbReference>
<dbReference type="InterPro" id="IPR013083">
    <property type="entry name" value="Znf_RING/FYVE/PHD"/>
</dbReference>
<feature type="region of interest" description="Disordered" evidence="5">
    <location>
        <begin position="21"/>
        <end position="46"/>
    </location>
</feature>
<dbReference type="InterPro" id="IPR001965">
    <property type="entry name" value="Znf_PHD"/>
</dbReference>
<dbReference type="GO" id="GO:0003714">
    <property type="term" value="F:transcription corepressor activity"/>
    <property type="evidence" value="ECO:0007669"/>
    <property type="project" value="InterPro"/>
</dbReference>
<dbReference type="AlphaFoldDB" id="A0AA35U0L0"/>
<dbReference type="InterPro" id="IPR042163">
    <property type="entry name" value="PHF12"/>
</dbReference>
<evidence type="ECO:0000256" key="2">
    <source>
        <dbReference type="ARBA" id="ARBA00022771"/>
    </source>
</evidence>
<dbReference type="CDD" id="cd15534">
    <property type="entry name" value="PHD2_PHF12_Rco1"/>
    <property type="match status" value="1"/>
</dbReference>
<feature type="domain" description="PHD-type" evidence="7">
    <location>
        <begin position="52"/>
        <end position="101"/>
    </location>
</feature>
<keyword evidence="9" id="KW-1185">Reference proteome</keyword>
<name>A0AA35U0L0_GEOBA</name>
<feature type="domain" description="FHA" evidence="6">
    <location>
        <begin position="584"/>
        <end position="638"/>
    </location>
</feature>
<dbReference type="InterPro" id="IPR000253">
    <property type="entry name" value="FHA_dom"/>
</dbReference>
<gene>
    <name evidence="8" type="ORF">GBAR_LOCUS31538</name>
</gene>
<dbReference type="PANTHER" id="PTHR46309">
    <property type="entry name" value="PHD FINGER PROTEIN 12"/>
    <property type="match status" value="1"/>
</dbReference>
<dbReference type="GO" id="GO:0000122">
    <property type="term" value="P:negative regulation of transcription by RNA polymerase II"/>
    <property type="evidence" value="ECO:0007669"/>
    <property type="project" value="TreeGrafter"/>
</dbReference>
<keyword evidence="1" id="KW-0479">Metal-binding</keyword>